<dbReference type="Proteomes" id="UP001597034">
    <property type="component" value="Unassembled WGS sequence"/>
</dbReference>
<comment type="caution">
    <text evidence="2">The sequence shown here is derived from an EMBL/GenBank/DDBJ whole genome shotgun (WGS) entry which is preliminary data.</text>
</comment>
<name>A0ABD6DKY9_9EURY</name>
<gene>
    <name evidence="2" type="ORF">ACFSBL_09560</name>
</gene>
<protein>
    <submittedName>
        <fullName evidence="2">DUF4382 domain-containing protein</fullName>
    </submittedName>
</protein>
<dbReference type="EMBL" id="JBHUDO010000002">
    <property type="protein sequence ID" value="MFD1645929.1"/>
    <property type="molecule type" value="Genomic_DNA"/>
</dbReference>
<dbReference type="PROSITE" id="PS51257">
    <property type="entry name" value="PROKAR_LIPOPROTEIN"/>
    <property type="match status" value="1"/>
</dbReference>
<sequence>MTARGPRDRRRVLSTLATAGLTSAVAGCLGGGGGDGGDGSTPSRGTTADQTETTDGGDPATTSGGTGTSGVGGSVTADVSLTVRSSRSNIDQFQTFQTTFEALELVQADGTVVRRDVTTTDVDLTSLGAGGSVDLFQTSLPAGEYTEARLYLPIQNATLTNGDDPEFERTVPASREIRNGDPIELQSGSTVDFGLTIALLRIAGDGPWTYTLGWGIQ</sequence>
<evidence type="ECO:0000313" key="2">
    <source>
        <dbReference type="EMBL" id="MFD1645929.1"/>
    </source>
</evidence>
<dbReference type="RefSeq" id="WP_256398545.1">
    <property type="nucleotide sequence ID" value="NZ_JANHJR010000001.1"/>
</dbReference>
<feature type="compositionally biased region" description="Low complexity" evidence="1">
    <location>
        <begin position="53"/>
        <end position="63"/>
    </location>
</feature>
<feature type="compositionally biased region" description="Polar residues" evidence="1">
    <location>
        <begin position="40"/>
        <end position="51"/>
    </location>
</feature>
<organism evidence="2 3">
    <name type="scientific">Haloarchaeobius litoreus</name>
    <dbReference type="NCBI Taxonomy" id="755306"/>
    <lineage>
        <taxon>Archaea</taxon>
        <taxon>Methanobacteriati</taxon>
        <taxon>Methanobacteriota</taxon>
        <taxon>Stenosarchaea group</taxon>
        <taxon>Halobacteria</taxon>
        <taxon>Halobacteriales</taxon>
        <taxon>Halorubellaceae</taxon>
        <taxon>Haloarchaeobius</taxon>
    </lineage>
</organism>
<evidence type="ECO:0000256" key="1">
    <source>
        <dbReference type="SAM" id="MobiDB-lite"/>
    </source>
</evidence>
<keyword evidence="3" id="KW-1185">Reference proteome</keyword>
<feature type="region of interest" description="Disordered" evidence="1">
    <location>
        <begin position="32"/>
        <end position="74"/>
    </location>
</feature>
<reference evidence="2 3" key="1">
    <citation type="journal article" date="2019" name="Int. J. Syst. Evol. Microbiol.">
        <title>The Global Catalogue of Microorganisms (GCM) 10K type strain sequencing project: providing services to taxonomists for standard genome sequencing and annotation.</title>
        <authorList>
            <consortium name="The Broad Institute Genomics Platform"/>
            <consortium name="The Broad Institute Genome Sequencing Center for Infectious Disease"/>
            <person name="Wu L."/>
            <person name="Ma J."/>
        </authorList>
    </citation>
    <scope>NUCLEOTIDE SEQUENCE [LARGE SCALE GENOMIC DNA]</scope>
    <source>
        <strain evidence="2 3">CGMCC 1.10390</strain>
    </source>
</reference>
<feature type="compositionally biased region" description="Gly residues" evidence="1">
    <location>
        <begin position="64"/>
        <end position="73"/>
    </location>
</feature>
<accession>A0ABD6DKY9</accession>
<dbReference type="AlphaFoldDB" id="A0ABD6DKY9"/>
<proteinExistence type="predicted"/>
<evidence type="ECO:0000313" key="3">
    <source>
        <dbReference type="Proteomes" id="UP001597034"/>
    </source>
</evidence>